<evidence type="ECO:0000313" key="2">
    <source>
        <dbReference type="EMBL" id="CAI37363.1"/>
    </source>
</evidence>
<dbReference type="KEGG" id="cjk:jk1199"/>
<dbReference type="InterPro" id="IPR050583">
    <property type="entry name" value="Mycobacterial_A85_antigen"/>
</dbReference>
<dbReference type="PANTHER" id="PTHR48098:SF1">
    <property type="entry name" value="DIACYLGLYCEROL ACYLTRANSFERASE_MYCOLYLTRANSFERASE AG85A"/>
    <property type="match status" value="1"/>
</dbReference>
<dbReference type="Proteomes" id="UP000000545">
    <property type="component" value="Chromosome"/>
</dbReference>
<dbReference type="PATRIC" id="fig|306537.10.peg.1213"/>
<dbReference type="Gene3D" id="3.40.50.1820">
    <property type="entry name" value="alpha/beta hydrolase"/>
    <property type="match status" value="1"/>
</dbReference>
<organism evidence="2 3">
    <name type="scientific">Corynebacterium jeikeium (strain K411)</name>
    <dbReference type="NCBI Taxonomy" id="306537"/>
    <lineage>
        <taxon>Bacteria</taxon>
        <taxon>Bacillati</taxon>
        <taxon>Actinomycetota</taxon>
        <taxon>Actinomycetes</taxon>
        <taxon>Mycobacteriales</taxon>
        <taxon>Corynebacteriaceae</taxon>
        <taxon>Corynebacterium</taxon>
    </lineage>
</organism>
<dbReference type="STRING" id="306537.jk1199"/>
<dbReference type="RefSeq" id="WP_011273716.1">
    <property type="nucleotide sequence ID" value="NC_007164.1"/>
</dbReference>
<protein>
    <submittedName>
        <fullName evidence="2">Putative membrane protein</fullName>
    </submittedName>
</protein>
<dbReference type="ESTHER" id="corjk-q4juz4">
    <property type="family name" value="A85-Est-Putative"/>
</dbReference>
<dbReference type="GO" id="GO:0016747">
    <property type="term" value="F:acyltransferase activity, transferring groups other than amino-acyl groups"/>
    <property type="evidence" value="ECO:0007669"/>
    <property type="project" value="TreeGrafter"/>
</dbReference>
<feature type="transmembrane region" description="Helical" evidence="1">
    <location>
        <begin position="46"/>
        <end position="67"/>
    </location>
</feature>
<evidence type="ECO:0000313" key="3">
    <source>
        <dbReference type="Proteomes" id="UP000000545"/>
    </source>
</evidence>
<proteinExistence type="predicted"/>
<feature type="transmembrane region" description="Helical" evidence="1">
    <location>
        <begin position="79"/>
        <end position="97"/>
    </location>
</feature>
<keyword evidence="1" id="KW-0472">Membrane</keyword>
<keyword evidence="1" id="KW-1133">Transmembrane helix</keyword>
<sequence>MTEFVRNIPLTGTWPEVITWVLIFATLTALFCSLPTEPAGRRKRAMIWSIGVTTILTCGGLVLLMWGTTTPWSELGFRLVAGAAALILAANLAGWCVGASIKKIWTILLVAVLAVGSAAVANQSYELFPDVGQVDPIKLRTFNSVDELPKAQAIPLKEWRKAKHENMPAEGSILNVSAPKKKSGFQARDMRVYLPPAWFTSPRPQLPVLVLLAGIPGDPDQWFDTGDATDVARKYQQAHGGVAPIIISADATGGTWDNPVCTDSNKGKVQTFLTEDLPSWVQRHLSPNPDQRTWTIGGLSYGGTCTFQVITNHPDTYGSFVNISGERTPDDGISHESTVRNFFGGSEEKFKAHNPEDLLKRRTYPHTAGMFIAGRDDDQAVGDLKRLHQLAVKAKMDVSYNEVAGGHNFRTWRSGLALAFPFIARRGGLGN</sequence>
<dbReference type="OrthoDB" id="3723842at2"/>
<dbReference type="InterPro" id="IPR029058">
    <property type="entry name" value="AB_hydrolase_fold"/>
</dbReference>
<dbReference type="EMBL" id="CR931997">
    <property type="protein sequence ID" value="CAI37363.1"/>
    <property type="molecule type" value="Genomic_DNA"/>
</dbReference>
<gene>
    <name evidence="2" type="ordered locus">jk1199</name>
</gene>
<name>Q4JUZ4_CORJK</name>
<keyword evidence="3" id="KW-1185">Reference proteome</keyword>
<evidence type="ECO:0000256" key="1">
    <source>
        <dbReference type="SAM" id="Phobius"/>
    </source>
</evidence>
<keyword evidence="1" id="KW-0812">Transmembrane</keyword>
<dbReference type="HOGENOM" id="CLU_037947_2_0_11"/>
<reference evidence="2 3" key="1">
    <citation type="journal article" date="2005" name="J. Bacteriol.">
        <title>Complete genome sequence and analysis of the multiresistant nosocomial pathogen Corynebacterium jeikeium K411, a lipid-requiring bacterium of the human skin flora.</title>
        <authorList>
            <person name="Tauch A."/>
            <person name="Kaiser O."/>
            <person name="Hain T."/>
            <person name="Goesmann A."/>
            <person name="Weisshaar B."/>
            <person name="Albersmeier A."/>
            <person name="Bekel T."/>
            <person name="Bischoff N."/>
            <person name="Brune I."/>
            <person name="Chakraborty T."/>
            <person name="Kalinowski J."/>
            <person name="Meyer F."/>
            <person name="Rupp O."/>
            <person name="Schneiker S."/>
            <person name="Viehoever P."/>
            <person name="Puehler A."/>
        </authorList>
    </citation>
    <scope>NUCLEOTIDE SEQUENCE [LARGE SCALE GENOMIC DNA]</scope>
    <source>
        <strain evidence="2 3">K411</strain>
    </source>
</reference>
<accession>Q4JUZ4</accession>
<dbReference type="SUPFAM" id="SSF53474">
    <property type="entry name" value="alpha/beta-Hydrolases"/>
    <property type="match status" value="1"/>
</dbReference>
<dbReference type="PANTHER" id="PTHR48098">
    <property type="entry name" value="ENTEROCHELIN ESTERASE-RELATED"/>
    <property type="match status" value="1"/>
</dbReference>
<feature type="transmembrane region" description="Helical" evidence="1">
    <location>
        <begin position="17"/>
        <end position="34"/>
    </location>
</feature>
<dbReference type="Pfam" id="PF00756">
    <property type="entry name" value="Esterase"/>
    <property type="match status" value="1"/>
</dbReference>
<dbReference type="InterPro" id="IPR000801">
    <property type="entry name" value="Esterase-like"/>
</dbReference>
<dbReference type="AlphaFoldDB" id="Q4JUZ4"/>
<feature type="transmembrane region" description="Helical" evidence="1">
    <location>
        <begin position="104"/>
        <end position="121"/>
    </location>
</feature>
<dbReference type="eggNOG" id="COG0627">
    <property type="taxonomic scope" value="Bacteria"/>
</dbReference>